<dbReference type="InterPro" id="IPR045474">
    <property type="entry name" value="GEVED"/>
</dbReference>
<dbReference type="Pfam" id="PF20009">
    <property type="entry name" value="GEVED"/>
    <property type="match status" value="1"/>
</dbReference>
<evidence type="ECO:0000313" key="6">
    <source>
        <dbReference type="Proteomes" id="UP001203423"/>
    </source>
</evidence>
<keyword evidence="1" id="KW-0732">Signal</keyword>
<dbReference type="PANTHER" id="PTHR10161:SF14">
    <property type="entry name" value="TARTRATE-RESISTANT ACID PHOSPHATASE TYPE 5"/>
    <property type="match status" value="1"/>
</dbReference>
<evidence type="ECO:0000256" key="2">
    <source>
        <dbReference type="ARBA" id="ARBA00022801"/>
    </source>
</evidence>
<accession>A0ABT0LA38</accession>
<feature type="domain" description="Calcineurin-like phosphoesterase" evidence="3">
    <location>
        <begin position="31"/>
        <end position="192"/>
    </location>
</feature>
<reference evidence="5 6" key="1">
    <citation type="submission" date="2022-01" db="EMBL/GenBank/DDBJ databases">
        <title>Whole genome-based taxonomy of the Shewanellaceae.</title>
        <authorList>
            <person name="Martin-Rodriguez A.J."/>
        </authorList>
    </citation>
    <scope>NUCLEOTIDE SEQUENCE [LARGE SCALE GENOMIC DNA]</scope>
    <source>
        <strain evidence="5 6">DSM 17177</strain>
    </source>
</reference>
<dbReference type="SUPFAM" id="SSF56300">
    <property type="entry name" value="Metallo-dependent phosphatases"/>
    <property type="match status" value="1"/>
</dbReference>
<evidence type="ECO:0000313" key="5">
    <source>
        <dbReference type="EMBL" id="MCL1124350.1"/>
    </source>
</evidence>
<name>A0ABT0LA38_9GAMM</name>
<dbReference type="InterPro" id="IPR004843">
    <property type="entry name" value="Calcineurin-like_PHP"/>
</dbReference>
<keyword evidence="6" id="KW-1185">Reference proteome</keyword>
<proteinExistence type="predicted"/>
<evidence type="ECO:0000259" key="3">
    <source>
        <dbReference type="Pfam" id="PF00149"/>
    </source>
</evidence>
<evidence type="ECO:0000256" key="1">
    <source>
        <dbReference type="ARBA" id="ARBA00022729"/>
    </source>
</evidence>
<dbReference type="Gene3D" id="3.60.21.10">
    <property type="match status" value="1"/>
</dbReference>
<dbReference type="InterPro" id="IPR051558">
    <property type="entry name" value="Metallophosphoesterase_PAP"/>
</dbReference>
<dbReference type="InterPro" id="IPR029052">
    <property type="entry name" value="Metallo-depent_PP-like"/>
</dbReference>
<dbReference type="RefSeq" id="WP_248939632.1">
    <property type="nucleotide sequence ID" value="NZ_JAKIKS010000022.1"/>
</dbReference>
<dbReference type="PANTHER" id="PTHR10161">
    <property type="entry name" value="TARTRATE-RESISTANT ACID PHOSPHATASE TYPE 5"/>
    <property type="match status" value="1"/>
</dbReference>
<keyword evidence="2" id="KW-0378">Hydrolase</keyword>
<comment type="caution">
    <text evidence="5">The sequence shown here is derived from an EMBL/GenBank/DDBJ whole genome shotgun (WGS) entry which is preliminary data.</text>
</comment>
<feature type="domain" description="GEVED" evidence="4">
    <location>
        <begin position="336"/>
        <end position="409"/>
    </location>
</feature>
<evidence type="ECO:0000259" key="4">
    <source>
        <dbReference type="Pfam" id="PF20009"/>
    </source>
</evidence>
<protein>
    <submittedName>
        <fullName evidence="5">GEVED domain-containing protein</fullName>
    </submittedName>
</protein>
<organism evidence="5 6">
    <name type="scientific">Shewanella surugensis</name>
    <dbReference type="NCBI Taxonomy" id="212020"/>
    <lineage>
        <taxon>Bacteria</taxon>
        <taxon>Pseudomonadati</taxon>
        <taxon>Pseudomonadota</taxon>
        <taxon>Gammaproteobacteria</taxon>
        <taxon>Alteromonadales</taxon>
        <taxon>Shewanellaceae</taxon>
        <taxon>Shewanella</taxon>
    </lineage>
</organism>
<gene>
    <name evidence="5" type="ORF">L2764_07665</name>
</gene>
<dbReference type="EMBL" id="JAKIKS010000022">
    <property type="protein sequence ID" value="MCL1124350.1"/>
    <property type="molecule type" value="Genomic_DNA"/>
</dbReference>
<dbReference type="Proteomes" id="UP001203423">
    <property type="component" value="Unassembled WGS sequence"/>
</dbReference>
<dbReference type="Pfam" id="PF00149">
    <property type="entry name" value="Metallophos"/>
    <property type="match status" value="1"/>
</dbReference>
<sequence length="411" mass="45801">MHSRKMITLLLLLFSFILNIHAVKGTTFAAIGDYGDSGSARSDVANLVDSWSPEFIITLGDNDYEYNYNVSVVPYYGDYISDTCTQNRFYPSFGNHDWNGTNGYDDVFPCTDSNYQFTKGNIEFFTVNSDSLSNSQITWLQTELGNSTATWKVVFFHHPPYSSGGHGNNSFMQLDYVNWGADLVLGGHDHSYERIERDGIHYFVNGLGGRGIYDFDNCCVSGSQKRYNNNYGAMRFDVMGNDMRIRFINRSNSTIDDITLTKNPDNTDPNYCDVSGGTDYEYINKIAIASFENHSNGSGTNGYTDFTAQTISLSANSNTPITLTPGFVQGAYTEHWKVWIDLNQDGDFTDNGETILSDLSGSTELNDQITLSSAMTGTTRMRIAMKYNSEPTSACGYIGDGEVEDYTVTIK</sequence>